<dbReference type="SMART" id="SM00345">
    <property type="entry name" value="HTH_GNTR"/>
    <property type="match status" value="1"/>
</dbReference>
<dbReference type="GO" id="GO:0003700">
    <property type="term" value="F:DNA-binding transcription factor activity"/>
    <property type="evidence" value="ECO:0007669"/>
    <property type="project" value="InterPro"/>
</dbReference>
<dbReference type="SUPFAM" id="SSF46785">
    <property type="entry name" value="Winged helix' DNA-binding domain"/>
    <property type="match status" value="1"/>
</dbReference>
<dbReference type="STRING" id="692370.A6F68_01719"/>
<dbReference type="PANTHER" id="PTHR43537">
    <property type="entry name" value="TRANSCRIPTIONAL REGULATOR, GNTR FAMILY"/>
    <property type="match status" value="1"/>
</dbReference>
<dbReference type="AlphaFoldDB" id="A0A1B2ADQ6"/>
<dbReference type="SUPFAM" id="SSF48008">
    <property type="entry name" value="GntR ligand-binding domain-like"/>
    <property type="match status" value="1"/>
</dbReference>
<proteinExistence type="predicted"/>
<evidence type="ECO:0000313" key="6">
    <source>
        <dbReference type="Proteomes" id="UP000092932"/>
    </source>
</evidence>
<dbReference type="InterPro" id="IPR036388">
    <property type="entry name" value="WH-like_DNA-bd_sf"/>
</dbReference>
<reference evidence="5 6" key="1">
    <citation type="submission" date="2016-07" db="EMBL/GenBank/DDBJ databases">
        <title>Complete genome sequence of Altererythrobacter dongtanensis KCTC 22672, a type strain with esterase isolated from tidal flat.</title>
        <authorList>
            <person name="Cheng H."/>
            <person name="Wu Y.-H."/>
            <person name="Zhou P."/>
            <person name="Huo Y.-Y."/>
            <person name="Wang C.-S."/>
            <person name="Xu X.-W."/>
        </authorList>
    </citation>
    <scope>NUCLEOTIDE SEQUENCE [LARGE SCALE GENOMIC DNA]</scope>
    <source>
        <strain evidence="5 6">KCTC 22672</strain>
    </source>
</reference>
<organism evidence="5 6">
    <name type="scientific">Tsuneonella dongtanensis</name>
    <dbReference type="NCBI Taxonomy" id="692370"/>
    <lineage>
        <taxon>Bacteria</taxon>
        <taxon>Pseudomonadati</taxon>
        <taxon>Pseudomonadota</taxon>
        <taxon>Alphaproteobacteria</taxon>
        <taxon>Sphingomonadales</taxon>
        <taxon>Erythrobacteraceae</taxon>
        <taxon>Tsuneonella</taxon>
    </lineage>
</organism>
<keyword evidence="1" id="KW-0805">Transcription regulation</keyword>
<accession>A0A1B2ADQ6</accession>
<evidence type="ECO:0000259" key="4">
    <source>
        <dbReference type="PROSITE" id="PS50949"/>
    </source>
</evidence>
<dbReference type="EMBL" id="CP016591">
    <property type="protein sequence ID" value="ANY20231.1"/>
    <property type="molecule type" value="Genomic_DNA"/>
</dbReference>
<keyword evidence="6" id="KW-1185">Reference proteome</keyword>
<evidence type="ECO:0000256" key="1">
    <source>
        <dbReference type="ARBA" id="ARBA00023015"/>
    </source>
</evidence>
<dbReference type="InterPro" id="IPR000524">
    <property type="entry name" value="Tscrpt_reg_HTH_GntR"/>
</dbReference>
<dbReference type="Gene3D" id="1.20.120.530">
    <property type="entry name" value="GntR ligand-binding domain-like"/>
    <property type="match status" value="1"/>
</dbReference>
<protein>
    <submittedName>
        <fullName evidence="5">Putative L-lactate dehydrogenase operon regulatory protein</fullName>
    </submittedName>
</protein>
<dbReference type="InterPro" id="IPR008920">
    <property type="entry name" value="TF_FadR/GntR_C"/>
</dbReference>
<keyword evidence="3" id="KW-0804">Transcription</keyword>
<dbReference type="GO" id="GO:0003677">
    <property type="term" value="F:DNA binding"/>
    <property type="evidence" value="ECO:0007669"/>
    <property type="project" value="UniProtKB-KW"/>
</dbReference>
<name>A0A1B2ADQ6_9SPHN</name>
<dbReference type="InterPro" id="IPR036390">
    <property type="entry name" value="WH_DNA-bd_sf"/>
</dbReference>
<evidence type="ECO:0000313" key="5">
    <source>
        <dbReference type="EMBL" id="ANY20231.1"/>
    </source>
</evidence>
<feature type="domain" description="HTH gntR-type" evidence="4">
    <location>
        <begin position="10"/>
        <end position="78"/>
    </location>
</feature>
<dbReference type="KEGG" id="ado:A6F68_01719"/>
<dbReference type="InterPro" id="IPR011711">
    <property type="entry name" value="GntR_C"/>
</dbReference>
<dbReference type="PROSITE" id="PS50949">
    <property type="entry name" value="HTH_GNTR"/>
    <property type="match status" value="1"/>
</dbReference>
<evidence type="ECO:0000256" key="3">
    <source>
        <dbReference type="ARBA" id="ARBA00023163"/>
    </source>
</evidence>
<dbReference type="PANTHER" id="PTHR43537:SF5">
    <property type="entry name" value="UXU OPERON TRANSCRIPTIONAL REGULATOR"/>
    <property type="match status" value="1"/>
</dbReference>
<evidence type="ECO:0000256" key="2">
    <source>
        <dbReference type="ARBA" id="ARBA00023125"/>
    </source>
</evidence>
<dbReference type="Proteomes" id="UP000092932">
    <property type="component" value="Chromosome"/>
</dbReference>
<keyword evidence="2" id="KW-0238">DNA-binding</keyword>
<dbReference type="Gene3D" id="1.10.10.10">
    <property type="entry name" value="Winged helix-like DNA-binding domain superfamily/Winged helix DNA-binding domain"/>
    <property type="match status" value="1"/>
</dbReference>
<sequence>MGIVTNMAEPRLFQSIAERISALIDDGTFPPGSRLPGERELAERFDVSRVTIREAEIALQAIGRIEIKTGSGVYVSERKGGVPGALPQVSPFEVTEARSLVEAEAAALAAKHIGADEIARLETLIAAMESSDEEVSTEADREFHATIARASGNGALLHLIETLWRMREDIVPVKRAYEAVCDDDPKARANEHREILDALRARDCDRARSAMRAHFHRLIAAMLDATEREALRELQERVSQSRERFLAGSV</sequence>
<dbReference type="Pfam" id="PF00392">
    <property type="entry name" value="GntR"/>
    <property type="match status" value="1"/>
</dbReference>
<dbReference type="PRINTS" id="PR00035">
    <property type="entry name" value="HTHGNTR"/>
</dbReference>
<dbReference type="SMART" id="SM00895">
    <property type="entry name" value="FCD"/>
    <property type="match status" value="1"/>
</dbReference>
<dbReference type="CDD" id="cd07377">
    <property type="entry name" value="WHTH_GntR"/>
    <property type="match status" value="1"/>
</dbReference>
<gene>
    <name evidence="5" type="primary">lldR_3</name>
    <name evidence="5" type="ORF">A6F68_01719</name>
</gene>
<dbReference type="Pfam" id="PF07729">
    <property type="entry name" value="FCD"/>
    <property type="match status" value="1"/>
</dbReference>